<dbReference type="GeneID" id="25917927"/>
<keyword evidence="2" id="KW-0813">Transport</keyword>
<organism evidence="8 9">
    <name type="scientific">Sphaeroforma arctica JP610</name>
    <dbReference type="NCBI Taxonomy" id="667725"/>
    <lineage>
        <taxon>Eukaryota</taxon>
        <taxon>Ichthyosporea</taxon>
        <taxon>Ichthyophonida</taxon>
        <taxon>Sphaeroforma</taxon>
    </lineage>
</organism>
<dbReference type="PANTHER" id="PTHR48041">
    <property type="entry name" value="ABC TRANSPORTER G FAMILY MEMBER 28"/>
    <property type="match status" value="1"/>
</dbReference>
<keyword evidence="4 6" id="KW-1133">Transmembrane helix</keyword>
<gene>
    <name evidence="8" type="ORF">SARC_17423</name>
</gene>
<keyword evidence="9" id="KW-1185">Reference proteome</keyword>
<evidence type="ECO:0000256" key="5">
    <source>
        <dbReference type="ARBA" id="ARBA00023136"/>
    </source>
</evidence>
<feature type="domain" description="ABC-2 type transporter transmembrane" evidence="7">
    <location>
        <begin position="6"/>
        <end position="71"/>
    </location>
</feature>
<proteinExistence type="predicted"/>
<keyword evidence="5 6" id="KW-0472">Membrane</keyword>
<evidence type="ECO:0000256" key="1">
    <source>
        <dbReference type="ARBA" id="ARBA00004141"/>
    </source>
</evidence>
<protein>
    <recommendedName>
        <fullName evidence="7">ABC-2 type transporter transmembrane domain-containing protein</fullName>
    </recommendedName>
</protein>
<feature type="transmembrane region" description="Helical" evidence="6">
    <location>
        <begin position="43"/>
        <end position="70"/>
    </location>
</feature>
<dbReference type="Pfam" id="PF01061">
    <property type="entry name" value="ABC2_membrane"/>
    <property type="match status" value="1"/>
</dbReference>
<name>A0A0L0F070_9EUKA</name>
<dbReference type="AlphaFoldDB" id="A0A0L0F070"/>
<evidence type="ECO:0000256" key="2">
    <source>
        <dbReference type="ARBA" id="ARBA00022448"/>
    </source>
</evidence>
<dbReference type="RefSeq" id="XP_014143958.1">
    <property type="nucleotide sequence ID" value="XM_014288483.1"/>
</dbReference>
<evidence type="ECO:0000259" key="7">
    <source>
        <dbReference type="Pfam" id="PF01061"/>
    </source>
</evidence>
<evidence type="ECO:0000313" key="9">
    <source>
        <dbReference type="Proteomes" id="UP000054560"/>
    </source>
</evidence>
<dbReference type="GO" id="GO:0140359">
    <property type="term" value="F:ABC-type transporter activity"/>
    <property type="evidence" value="ECO:0007669"/>
    <property type="project" value="InterPro"/>
</dbReference>
<evidence type="ECO:0000313" key="8">
    <source>
        <dbReference type="EMBL" id="KNC70056.1"/>
    </source>
</evidence>
<dbReference type="Proteomes" id="UP000054560">
    <property type="component" value="Unassembled WGS sequence"/>
</dbReference>
<dbReference type="InterPro" id="IPR050352">
    <property type="entry name" value="ABCG_transporters"/>
</dbReference>
<dbReference type="EMBL" id="KQ252292">
    <property type="protein sequence ID" value="KNC70056.1"/>
    <property type="molecule type" value="Genomic_DNA"/>
</dbReference>
<dbReference type="PANTHER" id="PTHR48041:SF139">
    <property type="entry name" value="PROTEIN SCARLET"/>
    <property type="match status" value="1"/>
</dbReference>
<reference evidence="8 9" key="1">
    <citation type="submission" date="2011-02" db="EMBL/GenBank/DDBJ databases">
        <title>The Genome Sequence of Sphaeroforma arctica JP610.</title>
        <authorList>
            <consortium name="The Broad Institute Genome Sequencing Platform"/>
            <person name="Russ C."/>
            <person name="Cuomo C."/>
            <person name="Young S.K."/>
            <person name="Zeng Q."/>
            <person name="Gargeya S."/>
            <person name="Alvarado L."/>
            <person name="Berlin A."/>
            <person name="Chapman S.B."/>
            <person name="Chen Z."/>
            <person name="Freedman E."/>
            <person name="Gellesch M."/>
            <person name="Goldberg J."/>
            <person name="Griggs A."/>
            <person name="Gujja S."/>
            <person name="Heilman E."/>
            <person name="Heiman D."/>
            <person name="Howarth C."/>
            <person name="Mehta T."/>
            <person name="Neiman D."/>
            <person name="Pearson M."/>
            <person name="Roberts A."/>
            <person name="Saif S."/>
            <person name="Shea T."/>
            <person name="Shenoy N."/>
            <person name="Sisk P."/>
            <person name="Stolte C."/>
            <person name="Sykes S."/>
            <person name="White J."/>
            <person name="Yandava C."/>
            <person name="Burger G."/>
            <person name="Gray M.W."/>
            <person name="Holland P.W.H."/>
            <person name="King N."/>
            <person name="Lang F.B.F."/>
            <person name="Roger A.J."/>
            <person name="Ruiz-Trillo I."/>
            <person name="Haas B."/>
            <person name="Nusbaum C."/>
            <person name="Birren B."/>
        </authorList>
    </citation>
    <scope>NUCLEOTIDE SEQUENCE [LARGE SCALE GENOMIC DNA]</scope>
    <source>
        <strain evidence="8 9">JP610</strain>
    </source>
</reference>
<dbReference type="GO" id="GO:0016020">
    <property type="term" value="C:membrane"/>
    <property type="evidence" value="ECO:0007669"/>
    <property type="project" value="UniProtKB-SubCell"/>
</dbReference>
<evidence type="ECO:0000256" key="3">
    <source>
        <dbReference type="ARBA" id="ARBA00022692"/>
    </source>
</evidence>
<sequence>VNTINFGVTVFTLFSVPAISKFIEDRLILWRERSTGLYSTSAYYMSIVTVETLLLLVMTVVYSSLCYWMAKIGS</sequence>
<accession>A0A0L0F070</accession>
<evidence type="ECO:0000256" key="6">
    <source>
        <dbReference type="SAM" id="Phobius"/>
    </source>
</evidence>
<keyword evidence="3 6" id="KW-0812">Transmembrane</keyword>
<comment type="subcellular location">
    <subcellularLocation>
        <location evidence="1">Membrane</location>
        <topology evidence="1">Multi-pass membrane protein</topology>
    </subcellularLocation>
</comment>
<dbReference type="InterPro" id="IPR013525">
    <property type="entry name" value="ABC2_TM"/>
</dbReference>
<feature type="transmembrane region" description="Helical" evidence="6">
    <location>
        <begin position="6"/>
        <end position="23"/>
    </location>
</feature>
<feature type="non-terminal residue" evidence="8">
    <location>
        <position position="1"/>
    </location>
</feature>
<evidence type="ECO:0000256" key="4">
    <source>
        <dbReference type="ARBA" id="ARBA00022989"/>
    </source>
</evidence>